<reference evidence="1 2" key="1">
    <citation type="submission" date="2013-12" db="EMBL/GenBank/DDBJ databases">
        <authorList>
            <person name="Cubeta M."/>
            <person name="Pakala S."/>
            <person name="Fedorova N."/>
            <person name="Thomas E."/>
            <person name="Dean R."/>
            <person name="Jabaji S."/>
            <person name="Neate S."/>
            <person name="Toda T."/>
            <person name="Tavantzis S."/>
            <person name="Vilgalys R."/>
            <person name="Bharathan N."/>
            <person name="Pakala S."/>
            <person name="Losada L.S."/>
            <person name="Zafar N."/>
            <person name="Nierman W."/>
        </authorList>
    </citation>
    <scope>NUCLEOTIDE SEQUENCE [LARGE SCALE GENOMIC DNA]</scope>
    <source>
        <strain evidence="1 2">123E</strain>
    </source>
</reference>
<dbReference type="HOGENOM" id="CLU_052075_0_0_1"/>
<protein>
    <recommendedName>
        <fullName evidence="3">Laminin domain protein</fullName>
    </recommendedName>
</protein>
<proteinExistence type="predicted"/>
<comment type="caution">
    <text evidence="1">The sequence shown here is derived from an EMBL/GenBank/DDBJ whole genome shotgun (WGS) entry which is preliminary data.</text>
</comment>
<name>A0A074S2R1_9AGAM</name>
<evidence type="ECO:0000313" key="1">
    <source>
        <dbReference type="EMBL" id="KEP51815.1"/>
    </source>
</evidence>
<evidence type="ECO:0008006" key="3">
    <source>
        <dbReference type="Google" id="ProtNLM"/>
    </source>
</evidence>
<sequence length="351" mass="38723">MPSIRVSRTGEMIVSPPELPSYLRAIHELKPIVGKPTDEDVKGIHAVIRALGAVSHLPTFYNPDLSMQLSQYLFGVQMAVFKVSYSMTLMPGDKSIFIPPELPLHIPGALNQVVGAPSDEEIKSAQSALRNVENLSISPQLFDADLSMRLSQHFFNLQFARYMRESSAGQFVSESEPEEACLTESLPIQETRENLTTSCHGVASGLQSGGNIASVSEAGKVSQARSGLAQLGEAMKGTQDVLENMDRILTLIKRDQSTIGCVDKYYHIYKNPLNQQGRAASECGLPRLRYGFYDQTWKFGLWMTSGQIAGYLKFFNIGSDLIQLEDEGEPKLLDGKEAEAKQLLLSYIDAQ</sequence>
<keyword evidence="2" id="KW-1185">Reference proteome</keyword>
<accession>A0A074S2R1</accession>
<dbReference type="EMBL" id="AZST01000142">
    <property type="protein sequence ID" value="KEP51815.1"/>
    <property type="molecule type" value="Genomic_DNA"/>
</dbReference>
<dbReference type="AlphaFoldDB" id="A0A074S2R1"/>
<dbReference type="OrthoDB" id="3156967at2759"/>
<dbReference type="Proteomes" id="UP000027456">
    <property type="component" value="Unassembled WGS sequence"/>
</dbReference>
<gene>
    <name evidence="1" type="ORF">V565_055270</name>
</gene>
<evidence type="ECO:0000313" key="2">
    <source>
        <dbReference type="Proteomes" id="UP000027456"/>
    </source>
</evidence>
<organism evidence="1 2">
    <name type="scientific">Rhizoctonia solani 123E</name>
    <dbReference type="NCBI Taxonomy" id="1423351"/>
    <lineage>
        <taxon>Eukaryota</taxon>
        <taxon>Fungi</taxon>
        <taxon>Dikarya</taxon>
        <taxon>Basidiomycota</taxon>
        <taxon>Agaricomycotina</taxon>
        <taxon>Agaricomycetes</taxon>
        <taxon>Cantharellales</taxon>
        <taxon>Ceratobasidiaceae</taxon>
        <taxon>Rhizoctonia</taxon>
    </lineage>
</organism>